<dbReference type="InterPro" id="IPR043502">
    <property type="entry name" value="DNA/RNA_pol_sf"/>
</dbReference>
<name>A0A1X7VNS7_AMPQE</name>
<dbReference type="Gene3D" id="3.30.70.270">
    <property type="match status" value="1"/>
</dbReference>
<feature type="domain" description="Reverse transcriptase" evidence="1">
    <location>
        <begin position="120"/>
        <end position="257"/>
    </location>
</feature>
<dbReference type="PANTHER" id="PTHR37984:SF13">
    <property type="entry name" value="RIBONUCLEASE H"/>
    <property type="match status" value="1"/>
</dbReference>
<dbReference type="Gene3D" id="3.10.10.10">
    <property type="entry name" value="HIV Type 1 Reverse Transcriptase, subunit A, domain 1"/>
    <property type="match status" value="1"/>
</dbReference>
<dbReference type="Pfam" id="PF00078">
    <property type="entry name" value="RVT_1"/>
    <property type="match status" value="1"/>
</dbReference>
<sequence length="355" mass="39823">MSPLQVTELELQTYTKEPIEVLGKCDVLVEYESQSVKTANTEVQKVLSKYSEAFKAKLGTFLHHQVTLRLKHGAAPRYFRPRAIPFALKKGVEEELQKLEQQGVLESVVSSDWAAPIVVVPKKDGSIRICGDYKVTLNPVLDIDMYPLPKPQELFASLAGGQKFTKLDLSQAYQQLQLDPKSREMVTINTHKGLYRYNHLPFGVASALAVFQRTMDHILRGIPQVLCYLDDNLITGRNDAEHLCNLELVLHRLEDVTWEWTEHCAQAFAEAKASLTSNNVLIHFDPALPISLATDASTYGIGAVVSHTMPDGRERPVAFASRTMTATEKNYSQLEKEALAIVFGVKKFHQNLYGR</sequence>
<dbReference type="Gene3D" id="3.10.20.370">
    <property type="match status" value="1"/>
</dbReference>
<dbReference type="InterPro" id="IPR000477">
    <property type="entry name" value="RT_dom"/>
</dbReference>
<evidence type="ECO:0000313" key="3">
    <source>
        <dbReference type="EnsemblMetazoa" id="Aqu2.1.41727_001"/>
    </source>
</evidence>
<evidence type="ECO:0000259" key="1">
    <source>
        <dbReference type="Pfam" id="PF00078"/>
    </source>
</evidence>
<dbReference type="CDD" id="cd01647">
    <property type="entry name" value="RT_LTR"/>
    <property type="match status" value="1"/>
</dbReference>
<dbReference type="Pfam" id="PF17919">
    <property type="entry name" value="RT_RNaseH_2"/>
    <property type="match status" value="1"/>
</dbReference>
<dbReference type="InterPro" id="IPR043128">
    <property type="entry name" value="Rev_trsase/Diguanyl_cyclase"/>
</dbReference>
<reference evidence="3" key="1">
    <citation type="submission" date="2017-05" db="UniProtKB">
        <authorList>
            <consortium name="EnsemblMetazoa"/>
        </authorList>
    </citation>
    <scope>IDENTIFICATION</scope>
</reference>
<dbReference type="SUPFAM" id="SSF56672">
    <property type="entry name" value="DNA/RNA polymerases"/>
    <property type="match status" value="1"/>
</dbReference>
<dbReference type="InterPro" id="IPR041577">
    <property type="entry name" value="RT_RNaseH_2"/>
</dbReference>
<proteinExistence type="predicted"/>
<dbReference type="AlphaFoldDB" id="A0A1X7VNS7"/>
<accession>A0A1X7VNS7</accession>
<dbReference type="FunFam" id="3.10.20.370:FF:000001">
    <property type="entry name" value="Retrovirus-related Pol polyprotein from transposon 17.6-like protein"/>
    <property type="match status" value="1"/>
</dbReference>
<evidence type="ECO:0008006" key="4">
    <source>
        <dbReference type="Google" id="ProtNLM"/>
    </source>
</evidence>
<evidence type="ECO:0000259" key="2">
    <source>
        <dbReference type="Pfam" id="PF17919"/>
    </source>
</evidence>
<organism evidence="3">
    <name type="scientific">Amphimedon queenslandica</name>
    <name type="common">Sponge</name>
    <dbReference type="NCBI Taxonomy" id="400682"/>
    <lineage>
        <taxon>Eukaryota</taxon>
        <taxon>Metazoa</taxon>
        <taxon>Porifera</taxon>
        <taxon>Demospongiae</taxon>
        <taxon>Heteroscleromorpha</taxon>
        <taxon>Haplosclerida</taxon>
        <taxon>Niphatidae</taxon>
        <taxon>Amphimedon</taxon>
    </lineage>
</organism>
<dbReference type="PANTHER" id="PTHR37984">
    <property type="entry name" value="PROTEIN CBG26694"/>
    <property type="match status" value="1"/>
</dbReference>
<dbReference type="CDD" id="cd09274">
    <property type="entry name" value="RNase_HI_RT_Ty3"/>
    <property type="match status" value="1"/>
</dbReference>
<dbReference type="OrthoDB" id="775972at2759"/>
<dbReference type="InParanoid" id="A0A1X7VNS7"/>
<dbReference type="EnsemblMetazoa" id="Aqu2.1.41727_001">
    <property type="protein sequence ID" value="Aqu2.1.41727_001"/>
    <property type="gene ID" value="Aqu2.1.41727"/>
</dbReference>
<protein>
    <recommendedName>
        <fullName evidence="4">Reverse transcriptase domain-containing protein</fullName>
    </recommendedName>
</protein>
<dbReference type="InterPro" id="IPR050951">
    <property type="entry name" value="Retrovirus_Pol_polyprotein"/>
</dbReference>
<feature type="domain" description="Reverse transcriptase/retrotransposon-derived protein RNase H-like" evidence="2">
    <location>
        <begin position="260"/>
        <end position="354"/>
    </location>
</feature>